<accession>A0ABQ2QN51</accession>
<dbReference type="Gene3D" id="3.40.250.10">
    <property type="entry name" value="Rhodanese-like domain"/>
    <property type="match status" value="2"/>
</dbReference>
<name>A0ABQ2QN51_9ACTN</name>
<dbReference type="Proteomes" id="UP000611554">
    <property type="component" value="Unassembled WGS sequence"/>
</dbReference>
<protein>
    <submittedName>
        <fullName evidence="4">Sulfurtransferase</fullName>
    </submittedName>
</protein>
<dbReference type="PANTHER" id="PTHR11364:SF27">
    <property type="entry name" value="SULFURTRANSFERASE"/>
    <property type="match status" value="1"/>
</dbReference>
<proteinExistence type="predicted"/>
<dbReference type="InterPro" id="IPR036873">
    <property type="entry name" value="Rhodanese-like_dom_sf"/>
</dbReference>
<keyword evidence="5" id="KW-1185">Reference proteome</keyword>
<evidence type="ECO:0000256" key="1">
    <source>
        <dbReference type="ARBA" id="ARBA00022679"/>
    </source>
</evidence>
<dbReference type="EMBL" id="BMQJ01000002">
    <property type="protein sequence ID" value="GGP85420.1"/>
    <property type="molecule type" value="Genomic_DNA"/>
</dbReference>
<dbReference type="InterPro" id="IPR001763">
    <property type="entry name" value="Rhodanese-like_dom"/>
</dbReference>
<comment type="caution">
    <text evidence="4">The sequence shown here is derived from an EMBL/GenBank/DDBJ whole genome shotgun (WGS) entry which is preliminary data.</text>
</comment>
<gene>
    <name evidence="4" type="primary">sseA</name>
    <name evidence="4" type="ORF">GCM10010140_13410</name>
</gene>
<keyword evidence="1" id="KW-0808">Transferase</keyword>
<feature type="domain" description="Rhodanese" evidence="3">
    <location>
        <begin position="12"/>
        <end position="129"/>
    </location>
</feature>
<dbReference type="CDD" id="cd01449">
    <property type="entry name" value="TST_Repeat_2"/>
    <property type="match status" value="1"/>
</dbReference>
<dbReference type="RefSeq" id="WP_189245530.1">
    <property type="nucleotide sequence ID" value="NZ_BMQJ01000002.1"/>
</dbReference>
<evidence type="ECO:0000259" key="3">
    <source>
        <dbReference type="PROSITE" id="PS50206"/>
    </source>
</evidence>
<dbReference type="PROSITE" id="PS50206">
    <property type="entry name" value="RHODANESE_3"/>
    <property type="match status" value="2"/>
</dbReference>
<dbReference type="CDD" id="cd01448">
    <property type="entry name" value="TST_Repeat_1"/>
    <property type="match status" value="1"/>
</dbReference>
<feature type="domain" description="Rhodanese" evidence="3">
    <location>
        <begin position="157"/>
        <end position="268"/>
    </location>
</feature>
<dbReference type="Pfam" id="PF00581">
    <property type="entry name" value="Rhodanese"/>
    <property type="match status" value="2"/>
</dbReference>
<evidence type="ECO:0000313" key="5">
    <source>
        <dbReference type="Proteomes" id="UP000611554"/>
    </source>
</evidence>
<evidence type="ECO:0000313" key="4">
    <source>
        <dbReference type="EMBL" id="GGP85420.1"/>
    </source>
</evidence>
<dbReference type="InterPro" id="IPR045078">
    <property type="entry name" value="TST/MPST-like"/>
</dbReference>
<evidence type="ECO:0000256" key="2">
    <source>
        <dbReference type="ARBA" id="ARBA00022737"/>
    </source>
</evidence>
<dbReference type="SUPFAM" id="SSF52821">
    <property type="entry name" value="Rhodanese/Cell cycle control phosphatase"/>
    <property type="match status" value="2"/>
</dbReference>
<dbReference type="SMART" id="SM00450">
    <property type="entry name" value="RHOD"/>
    <property type="match status" value="2"/>
</dbReference>
<reference evidence="5" key="1">
    <citation type="journal article" date="2019" name="Int. J. Syst. Evol. Microbiol.">
        <title>The Global Catalogue of Microorganisms (GCM) 10K type strain sequencing project: providing services to taxonomists for standard genome sequencing and annotation.</title>
        <authorList>
            <consortium name="The Broad Institute Genomics Platform"/>
            <consortium name="The Broad Institute Genome Sequencing Center for Infectious Disease"/>
            <person name="Wu L."/>
            <person name="Ma J."/>
        </authorList>
    </citation>
    <scope>NUCLEOTIDE SEQUENCE [LARGE SCALE GENOMIC DNA]</scope>
    <source>
        <strain evidence="5">JCM 3115</strain>
    </source>
</reference>
<sequence>MSPLITPAELAALDGPAVLDVRWKLGGPPGADAYREGHIPGAVFCDLNADLAARPGPEGRHPLPAAGAFQEAMRRLGVSGSRPVVVYDEADATAAARAWWTLRYFGHPDVRVLDGGLRAWVAEGRPVAAGDESARPGDFVARPGGMPVLDAGQALELATEGVLLDARAAERYRGEVEPIDPVAGHIPGAVSAPTFENVDPAGRFHRPEFLRERFNTLGALPGVAVGAYCGSGVTAAHQVLALDVAGVPAALYVGSWSNWVADPSRPVATG</sequence>
<dbReference type="PANTHER" id="PTHR11364">
    <property type="entry name" value="THIOSULFATE SULFERTANSFERASE"/>
    <property type="match status" value="1"/>
</dbReference>
<organism evidence="4 5">
    <name type="scientific">Streptosporangium pseudovulgare</name>
    <dbReference type="NCBI Taxonomy" id="35765"/>
    <lineage>
        <taxon>Bacteria</taxon>
        <taxon>Bacillati</taxon>
        <taxon>Actinomycetota</taxon>
        <taxon>Actinomycetes</taxon>
        <taxon>Streptosporangiales</taxon>
        <taxon>Streptosporangiaceae</taxon>
        <taxon>Streptosporangium</taxon>
    </lineage>
</organism>
<keyword evidence="2" id="KW-0677">Repeat</keyword>